<organism evidence="1 2">
    <name type="scientific">Hibiscus sabdariffa</name>
    <name type="common">roselle</name>
    <dbReference type="NCBI Taxonomy" id="183260"/>
    <lineage>
        <taxon>Eukaryota</taxon>
        <taxon>Viridiplantae</taxon>
        <taxon>Streptophyta</taxon>
        <taxon>Embryophyta</taxon>
        <taxon>Tracheophyta</taxon>
        <taxon>Spermatophyta</taxon>
        <taxon>Magnoliopsida</taxon>
        <taxon>eudicotyledons</taxon>
        <taxon>Gunneridae</taxon>
        <taxon>Pentapetalae</taxon>
        <taxon>rosids</taxon>
        <taxon>malvids</taxon>
        <taxon>Malvales</taxon>
        <taxon>Malvaceae</taxon>
        <taxon>Malvoideae</taxon>
        <taxon>Hibiscus</taxon>
    </lineage>
</organism>
<proteinExistence type="predicted"/>
<gene>
    <name evidence="1" type="ORF">V6N12_038489</name>
</gene>
<keyword evidence="2" id="KW-1185">Reference proteome</keyword>
<dbReference type="EMBL" id="JBBPBM010000115">
    <property type="protein sequence ID" value="KAK8506670.1"/>
    <property type="molecule type" value="Genomic_DNA"/>
</dbReference>
<comment type="caution">
    <text evidence="1">The sequence shown here is derived from an EMBL/GenBank/DDBJ whole genome shotgun (WGS) entry which is preliminary data.</text>
</comment>
<reference evidence="1 2" key="1">
    <citation type="journal article" date="2024" name="G3 (Bethesda)">
        <title>Genome assembly of Hibiscus sabdariffa L. provides insights into metabolisms of medicinal natural products.</title>
        <authorList>
            <person name="Kim T."/>
        </authorList>
    </citation>
    <scope>NUCLEOTIDE SEQUENCE [LARGE SCALE GENOMIC DNA]</scope>
    <source>
        <strain evidence="1">TK-2024</strain>
        <tissue evidence="1">Old leaves</tissue>
    </source>
</reference>
<protein>
    <submittedName>
        <fullName evidence="1">Uncharacterized protein</fullName>
    </submittedName>
</protein>
<sequence length="110" mass="12192">MFRKYVDEIAFHFGYFPFASTWNLSGTEYLPVASSEVFGLELLQYSSCRSRTTAPSCDYACDMFVAALAIAVSNNDVVSPLPFGRSLWLVFSLYEGGSLAFLDFGGLRDV</sequence>
<dbReference type="Proteomes" id="UP001472677">
    <property type="component" value="Unassembled WGS sequence"/>
</dbReference>
<evidence type="ECO:0000313" key="1">
    <source>
        <dbReference type="EMBL" id="KAK8506670.1"/>
    </source>
</evidence>
<evidence type="ECO:0000313" key="2">
    <source>
        <dbReference type="Proteomes" id="UP001472677"/>
    </source>
</evidence>
<accession>A0ABR2BHP3</accession>
<name>A0ABR2BHP3_9ROSI</name>